<comment type="caution">
    <text evidence="2">The sequence shown here is derived from an EMBL/GenBank/DDBJ whole genome shotgun (WGS) entry which is preliminary data.</text>
</comment>
<evidence type="ECO:0000259" key="1">
    <source>
        <dbReference type="Pfam" id="PF08545"/>
    </source>
</evidence>
<dbReference type="Proteomes" id="UP000321424">
    <property type="component" value="Unassembled WGS sequence"/>
</dbReference>
<dbReference type="GO" id="GO:0006633">
    <property type="term" value="P:fatty acid biosynthetic process"/>
    <property type="evidence" value="ECO:0007669"/>
    <property type="project" value="InterPro"/>
</dbReference>
<feature type="domain" description="Beta-ketoacyl-[acyl-carrier-protein] synthase III N-terminal" evidence="1">
    <location>
        <begin position="84"/>
        <end position="150"/>
    </location>
</feature>
<accession>A0A511MBQ0</accession>
<organism evidence="2 3">
    <name type="scientific">Nocardia ninae NBRC 108245</name>
    <dbReference type="NCBI Taxonomy" id="1210091"/>
    <lineage>
        <taxon>Bacteria</taxon>
        <taxon>Bacillati</taxon>
        <taxon>Actinomycetota</taxon>
        <taxon>Actinomycetes</taxon>
        <taxon>Mycobacteriales</taxon>
        <taxon>Nocardiaceae</taxon>
        <taxon>Nocardia</taxon>
    </lineage>
</organism>
<name>A0A511MBQ0_9NOCA</name>
<dbReference type="EMBL" id="BJXA01000013">
    <property type="protein sequence ID" value="GEM38040.1"/>
    <property type="molecule type" value="Genomic_DNA"/>
</dbReference>
<dbReference type="Pfam" id="PF08545">
    <property type="entry name" value="ACP_syn_III"/>
    <property type="match status" value="1"/>
</dbReference>
<evidence type="ECO:0000313" key="3">
    <source>
        <dbReference type="Proteomes" id="UP000321424"/>
    </source>
</evidence>
<dbReference type="PANTHER" id="PTHR34069">
    <property type="entry name" value="3-OXOACYL-[ACYL-CARRIER-PROTEIN] SYNTHASE 3"/>
    <property type="match status" value="1"/>
</dbReference>
<reference evidence="2 3" key="1">
    <citation type="submission" date="2019-07" db="EMBL/GenBank/DDBJ databases">
        <title>Whole genome shotgun sequence of Nocardia ninae NBRC 108245.</title>
        <authorList>
            <person name="Hosoyama A."/>
            <person name="Uohara A."/>
            <person name="Ohji S."/>
            <person name="Ichikawa N."/>
        </authorList>
    </citation>
    <scope>NUCLEOTIDE SEQUENCE [LARGE SCALE GENOMIC DNA]</scope>
    <source>
        <strain evidence="2 3">NBRC 108245</strain>
    </source>
</reference>
<sequence>MGTTIVAAATNTDLDTGSYFELAARAARACLAGSDVSVDEIGMLINVGVFRDDNISEPAVSALIQKRIGIGLEYQPGRVPAFSFDLMHGATGLLHAISTAECFLATGEVEYALLVAGDTHPSTQRYVAGFPYTTGAAAVLLGSTPTAGGFGRLHTQETTGSAEPSAWVSLEEAGAHGRSAMRVRHGLEDPITLAAAAVRDCVAEEGLDSDDFAEGRAVLLAPAPALGFRARLAETLGLVPESVVGVAPVIGDPYTAAPVHAYLNARESGALGQAGTVLFLAADDAAAACLTYHPQPTAVVTGRRVSAAESERC</sequence>
<dbReference type="SUPFAM" id="SSF53901">
    <property type="entry name" value="Thiolase-like"/>
    <property type="match status" value="2"/>
</dbReference>
<dbReference type="PANTHER" id="PTHR34069:SF3">
    <property type="entry name" value="ACYL-COA:ACYL-COA ALKYLTRANSFERASE"/>
    <property type="match status" value="1"/>
</dbReference>
<keyword evidence="3" id="KW-1185">Reference proteome</keyword>
<dbReference type="RefSeq" id="WP_147130096.1">
    <property type="nucleotide sequence ID" value="NZ_BJXA01000013.1"/>
</dbReference>
<dbReference type="GO" id="GO:0004315">
    <property type="term" value="F:3-oxoacyl-[acyl-carrier-protein] synthase activity"/>
    <property type="evidence" value="ECO:0007669"/>
    <property type="project" value="InterPro"/>
</dbReference>
<dbReference type="Gene3D" id="3.40.47.10">
    <property type="match status" value="1"/>
</dbReference>
<dbReference type="OrthoDB" id="6195581at2"/>
<proteinExistence type="predicted"/>
<dbReference type="GO" id="GO:0044550">
    <property type="term" value="P:secondary metabolite biosynthetic process"/>
    <property type="evidence" value="ECO:0007669"/>
    <property type="project" value="TreeGrafter"/>
</dbReference>
<evidence type="ECO:0000313" key="2">
    <source>
        <dbReference type="EMBL" id="GEM38040.1"/>
    </source>
</evidence>
<gene>
    <name evidence="2" type="ORF">NN4_25590</name>
</gene>
<dbReference type="InterPro" id="IPR013751">
    <property type="entry name" value="ACP_syn_III_N"/>
</dbReference>
<dbReference type="AlphaFoldDB" id="A0A511MBQ0"/>
<protein>
    <recommendedName>
        <fullName evidence="1">Beta-ketoacyl-[acyl-carrier-protein] synthase III N-terminal domain-containing protein</fullName>
    </recommendedName>
</protein>
<dbReference type="InterPro" id="IPR016039">
    <property type="entry name" value="Thiolase-like"/>
</dbReference>